<reference evidence="1" key="2">
    <citation type="submission" date="2020-09" db="EMBL/GenBank/DDBJ databases">
        <authorList>
            <person name="Sun Q."/>
            <person name="Zhou Y."/>
        </authorList>
    </citation>
    <scope>NUCLEOTIDE SEQUENCE</scope>
    <source>
        <strain evidence="1">CGMCC 4.5737</strain>
    </source>
</reference>
<dbReference type="Proteomes" id="UP000637578">
    <property type="component" value="Unassembled WGS sequence"/>
</dbReference>
<name>A0A8J3FTZ3_9PSEU</name>
<accession>A0A8J3FTZ3</accession>
<organism evidence="1 2">
    <name type="scientific">Longimycelium tulufanense</name>
    <dbReference type="NCBI Taxonomy" id="907463"/>
    <lineage>
        <taxon>Bacteria</taxon>
        <taxon>Bacillati</taxon>
        <taxon>Actinomycetota</taxon>
        <taxon>Actinomycetes</taxon>
        <taxon>Pseudonocardiales</taxon>
        <taxon>Pseudonocardiaceae</taxon>
        <taxon>Longimycelium</taxon>
    </lineage>
</organism>
<gene>
    <name evidence="1" type="ORF">GCM10012275_25790</name>
</gene>
<proteinExistence type="predicted"/>
<dbReference type="EMBL" id="BMMK01000010">
    <property type="protein sequence ID" value="GGM53588.1"/>
    <property type="molecule type" value="Genomic_DNA"/>
</dbReference>
<sequence>MSAEAAKVTAAHAVLPTPTLVMLARRVAAPLITRPNRGRGASTPYEPCLLGEVGSACVTSVSAHVLLRLVRV</sequence>
<dbReference type="AlphaFoldDB" id="A0A8J3FTZ3"/>
<keyword evidence="2" id="KW-1185">Reference proteome</keyword>
<evidence type="ECO:0000313" key="1">
    <source>
        <dbReference type="EMBL" id="GGM53588.1"/>
    </source>
</evidence>
<protein>
    <submittedName>
        <fullName evidence="1">Uncharacterized protein</fullName>
    </submittedName>
</protein>
<evidence type="ECO:0000313" key="2">
    <source>
        <dbReference type="Proteomes" id="UP000637578"/>
    </source>
</evidence>
<reference evidence="1" key="1">
    <citation type="journal article" date="2014" name="Int. J. Syst. Evol. Microbiol.">
        <title>Complete genome sequence of Corynebacterium casei LMG S-19264T (=DSM 44701T), isolated from a smear-ripened cheese.</title>
        <authorList>
            <consortium name="US DOE Joint Genome Institute (JGI-PGF)"/>
            <person name="Walter F."/>
            <person name="Albersmeier A."/>
            <person name="Kalinowski J."/>
            <person name="Ruckert C."/>
        </authorList>
    </citation>
    <scope>NUCLEOTIDE SEQUENCE</scope>
    <source>
        <strain evidence="1">CGMCC 4.5737</strain>
    </source>
</reference>
<comment type="caution">
    <text evidence="1">The sequence shown here is derived from an EMBL/GenBank/DDBJ whole genome shotgun (WGS) entry which is preliminary data.</text>
</comment>